<proteinExistence type="inferred from homology"/>
<dbReference type="EMBL" id="CAFABE010000032">
    <property type="protein sequence ID" value="CAB4827348.1"/>
    <property type="molecule type" value="Genomic_DNA"/>
</dbReference>
<dbReference type="Gene3D" id="2.40.110.10">
    <property type="entry name" value="Butyryl-CoA Dehydrogenase, subunit A, domain 2"/>
    <property type="match status" value="1"/>
</dbReference>
<dbReference type="Pfam" id="PF00441">
    <property type="entry name" value="Acyl-CoA_dh_1"/>
    <property type="match status" value="1"/>
</dbReference>
<dbReference type="InterPro" id="IPR037069">
    <property type="entry name" value="AcylCoA_DH/ox_N_sf"/>
</dbReference>
<keyword evidence="5" id="KW-0560">Oxidoreductase</keyword>
<dbReference type="GO" id="GO:0016627">
    <property type="term" value="F:oxidoreductase activity, acting on the CH-CH group of donors"/>
    <property type="evidence" value="ECO:0007669"/>
    <property type="project" value="InterPro"/>
</dbReference>
<gene>
    <name evidence="9" type="ORF">UFOPK3164_00850</name>
    <name evidence="10" type="ORF">UFOPK3427_00416</name>
    <name evidence="11" type="ORF">UFOPK4112_00647</name>
</gene>
<protein>
    <submittedName>
        <fullName evidence="9">Unannotated protein</fullName>
    </submittedName>
</protein>
<dbReference type="InterPro" id="IPR013786">
    <property type="entry name" value="AcylCoA_DH/ox_N"/>
</dbReference>
<dbReference type="Gene3D" id="1.20.140.10">
    <property type="entry name" value="Butyryl-CoA Dehydrogenase, subunit A, domain 3"/>
    <property type="match status" value="1"/>
</dbReference>
<evidence type="ECO:0000256" key="3">
    <source>
        <dbReference type="ARBA" id="ARBA00022630"/>
    </source>
</evidence>
<dbReference type="SUPFAM" id="SSF47203">
    <property type="entry name" value="Acyl-CoA dehydrogenase C-terminal domain-like"/>
    <property type="match status" value="1"/>
</dbReference>
<dbReference type="InterPro" id="IPR009100">
    <property type="entry name" value="AcylCoA_DH/oxidase_NM_dom_sf"/>
</dbReference>
<evidence type="ECO:0000313" key="9">
    <source>
        <dbReference type="EMBL" id="CAB4827348.1"/>
    </source>
</evidence>
<keyword evidence="3" id="KW-0285">Flavoprotein</keyword>
<dbReference type="InterPro" id="IPR046373">
    <property type="entry name" value="Acyl-CoA_Oxase/DH_mid-dom_sf"/>
</dbReference>
<evidence type="ECO:0000313" key="10">
    <source>
        <dbReference type="EMBL" id="CAB4864728.1"/>
    </source>
</evidence>
<evidence type="ECO:0000256" key="2">
    <source>
        <dbReference type="ARBA" id="ARBA00009347"/>
    </source>
</evidence>
<dbReference type="PANTHER" id="PTHR43292">
    <property type="entry name" value="ACYL-COA DEHYDROGENASE"/>
    <property type="match status" value="1"/>
</dbReference>
<comment type="similarity">
    <text evidence="2">Belongs to the acyl-CoA dehydrogenase family.</text>
</comment>
<comment type="cofactor">
    <cofactor evidence="1">
        <name>FAD</name>
        <dbReference type="ChEBI" id="CHEBI:57692"/>
    </cofactor>
</comment>
<evidence type="ECO:0000256" key="4">
    <source>
        <dbReference type="ARBA" id="ARBA00022827"/>
    </source>
</evidence>
<dbReference type="InterPro" id="IPR006091">
    <property type="entry name" value="Acyl-CoA_Oxase/DH_mid-dom"/>
</dbReference>
<feature type="domain" description="Acyl-CoA dehydrogenase/oxidase N-terminal" evidence="8">
    <location>
        <begin position="6"/>
        <end position="119"/>
    </location>
</feature>
<feature type="domain" description="Acyl-CoA dehydrogenase/oxidase C-terminal" evidence="6">
    <location>
        <begin position="228"/>
        <end position="383"/>
    </location>
</feature>
<dbReference type="AlphaFoldDB" id="A0A6J7A473"/>
<dbReference type="EMBL" id="CAFBPM010000005">
    <property type="protein sequence ID" value="CAB5016717.1"/>
    <property type="molecule type" value="Genomic_DNA"/>
</dbReference>
<sequence>MFLEETTEQMALRHELRAYYEEILTPEVRDGLAAAGEGGEVWRDVVMRMGKDGWLGIGWPQEFGGQGRPATDQFIFFDETRRAGAPFPFVTINTVGPTMMTYGTDEMKSFYLPKILAGELIFAIGYTEPQAGTDLAALSTRAVKDGDEYVINGNKIYTSGANDADYIWLACRTDVDAPKHKGISIICVPTSAEGFEWSPIMTVGGISTTATYYQDVRVPVTELVGQENEGWRMITMQLNHERVGLAAWAGLGHKLFAQVADWARETVLDDGSRVIDHDWVSQDLARCDAELQAMWLLNWRMAVLVARDEVGAADSSAMKVFGTERIIEIYRLLLGIVGSAGYLAPNSPGAILEGRLETSARQAQINTFGGGVNEVQREILAMAGLGMKRAKR</sequence>
<dbReference type="GO" id="GO:0005886">
    <property type="term" value="C:plasma membrane"/>
    <property type="evidence" value="ECO:0007669"/>
    <property type="project" value="TreeGrafter"/>
</dbReference>
<dbReference type="SUPFAM" id="SSF56645">
    <property type="entry name" value="Acyl-CoA dehydrogenase NM domain-like"/>
    <property type="match status" value="1"/>
</dbReference>
<dbReference type="InterPro" id="IPR052161">
    <property type="entry name" value="Mycobact_Acyl-CoA_DH"/>
</dbReference>
<dbReference type="InterPro" id="IPR009075">
    <property type="entry name" value="AcylCo_DH/oxidase_C"/>
</dbReference>
<evidence type="ECO:0000259" key="7">
    <source>
        <dbReference type="Pfam" id="PF02770"/>
    </source>
</evidence>
<dbReference type="GO" id="GO:0050660">
    <property type="term" value="F:flavin adenine dinucleotide binding"/>
    <property type="evidence" value="ECO:0007669"/>
    <property type="project" value="InterPro"/>
</dbReference>
<dbReference type="EMBL" id="CAFBLT010000001">
    <property type="protein sequence ID" value="CAB4864728.1"/>
    <property type="molecule type" value="Genomic_DNA"/>
</dbReference>
<feature type="domain" description="Acyl-CoA oxidase/dehydrogenase middle" evidence="7">
    <location>
        <begin position="123"/>
        <end position="211"/>
    </location>
</feature>
<dbReference type="Pfam" id="PF02770">
    <property type="entry name" value="Acyl-CoA_dh_M"/>
    <property type="match status" value="1"/>
</dbReference>
<evidence type="ECO:0000256" key="1">
    <source>
        <dbReference type="ARBA" id="ARBA00001974"/>
    </source>
</evidence>
<accession>A0A6J7A473</accession>
<dbReference type="Pfam" id="PF02771">
    <property type="entry name" value="Acyl-CoA_dh_N"/>
    <property type="match status" value="1"/>
</dbReference>
<dbReference type="Gene3D" id="1.10.540.10">
    <property type="entry name" value="Acyl-CoA dehydrogenase/oxidase, N-terminal domain"/>
    <property type="match status" value="1"/>
</dbReference>
<evidence type="ECO:0000313" key="11">
    <source>
        <dbReference type="EMBL" id="CAB5016717.1"/>
    </source>
</evidence>
<dbReference type="PANTHER" id="PTHR43292:SF3">
    <property type="entry name" value="ACYL-COA DEHYDROGENASE FADE29"/>
    <property type="match status" value="1"/>
</dbReference>
<evidence type="ECO:0000256" key="5">
    <source>
        <dbReference type="ARBA" id="ARBA00023002"/>
    </source>
</evidence>
<organism evidence="9">
    <name type="scientific">freshwater metagenome</name>
    <dbReference type="NCBI Taxonomy" id="449393"/>
    <lineage>
        <taxon>unclassified sequences</taxon>
        <taxon>metagenomes</taxon>
        <taxon>ecological metagenomes</taxon>
    </lineage>
</organism>
<evidence type="ECO:0000259" key="6">
    <source>
        <dbReference type="Pfam" id="PF00441"/>
    </source>
</evidence>
<keyword evidence="4" id="KW-0274">FAD</keyword>
<name>A0A6J7A473_9ZZZZ</name>
<dbReference type="InterPro" id="IPR036250">
    <property type="entry name" value="AcylCo_DH-like_C"/>
</dbReference>
<evidence type="ECO:0000259" key="8">
    <source>
        <dbReference type="Pfam" id="PF02771"/>
    </source>
</evidence>
<reference evidence="9" key="1">
    <citation type="submission" date="2020-05" db="EMBL/GenBank/DDBJ databases">
        <authorList>
            <person name="Chiriac C."/>
            <person name="Salcher M."/>
            <person name="Ghai R."/>
            <person name="Kavagutti S V."/>
        </authorList>
    </citation>
    <scope>NUCLEOTIDE SEQUENCE</scope>
</reference>